<evidence type="ECO:0000256" key="1">
    <source>
        <dbReference type="ARBA" id="ARBA00022490"/>
    </source>
</evidence>
<gene>
    <name evidence="7" type="primary">argC</name>
    <name evidence="7" type="ORF">IAA70_00730</name>
</gene>
<accession>A0A9D1A6N0</accession>
<organism evidence="7 8">
    <name type="scientific">Candidatus Avoscillospira stercoripullorum</name>
    <dbReference type="NCBI Taxonomy" id="2840709"/>
    <lineage>
        <taxon>Bacteria</taxon>
        <taxon>Bacillati</taxon>
        <taxon>Bacillota</taxon>
        <taxon>Clostridia</taxon>
        <taxon>Eubacteriales</taxon>
        <taxon>Oscillospiraceae</taxon>
        <taxon>Oscillospiraceae incertae sedis</taxon>
        <taxon>Candidatus Avoscillospira</taxon>
    </lineage>
</organism>
<dbReference type="Pfam" id="PF01118">
    <property type="entry name" value="Semialdhyde_dh"/>
    <property type="match status" value="1"/>
</dbReference>
<dbReference type="GO" id="GO:0003942">
    <property type="term" value="F:N-acetyl-gamma-glutamyl-phosphate reductase activity"/>
    <property type="evidence" value="ECO:0007669"/>
    <property type="project" value="UniProtKB-EC"/>
</dbReference>
<dbReference type="SMART" id="SM00859">
    <property type="entry name" value="Semialdhyde_dh"/>
    <property type="match status" value="1"/>
</dbReference>
<dbReference type="InterPro" id="IPR036291">
    <property type="entry name" value="NAD(P)-bd_dom_sf"/>
</dbReference>
<dbReference type="SUPFAM" id="SSF51735">
    <property type="entry name" value="NAD(P)-binding Rossmann-fold domains"/>
    <property type="match status" value="1"/>
</dbReference>
<dbReference type="PANTHER" id="PTHR32338">
    <property type="entry name" value="N-ACETYL-GAMMA-GLUTAMYL-PHOSPHATE REDUCTASE, CHLOROPLASTIC-RELATED-RELATED"/>
    <property type="match status" value="1"/>
</dbReference>
<keyword evidence="1" id="KW-0963">Cytoplasm</keyword>
<protein>
    <submittedName>
        <fullName evidence="7">N-acetyl-gamma-glutamyl-phosphate reductase</fullName>
        <ecNumber evidence="7">1.2.1.38</ecNumber>
    </submittedName>
</protein>
<dbReference type="InterPro" id="IPR010136">
    <property type="entry name" value="AGPR_type-2"/>
</dbReference>
<sequence>MKRIFIDGSAGTTGLRIHQRLAARRDLTLVTLPEAVRKDPNARREAMEQCDAAFLCLPDAVAVEAVDMLAGSAVTLLDTSTAHRTSPDWAYGFPELGAAYEAAVKESKRIAVPGCHASGFIALVAPLVAAGLLSPAAYLTCHSITGYSGGGKKMIAQYEADGRDALLDAPRQYGLSQRHKHLPEMQAVCGLAHAPIFCPIVSDFYSGMVVTVPLFSEELPAGVTAEHLRQCYGDTYRGPVVRYLPQMDEDGFLSGAGLSGKDGMELTVAGNDERILLLARYDNLGKGASGAAIQCLNLSLGCEMTEGLVL</sequence>
<dbReference type="Gene3D" id="3.30.360.10">
    <property type="entry name" value="Dihydrodipicolinate Reductase, domain 2"/>
    <property type="match status" value="1"/>
</dbReference>
<dbReference type="Gene3D" id="3.40.50.720">
    <property type="entry name" value="NAD(P)-binding Rossmann-like Domain"/>
    <property type="match status" value="1"/>
</dbReference>
<reference evidence="7" key="1">
    <citation type="submission" date="2020-10" db="EMBL/GenBank/DDBJ databases">
        <authorList>
            <person name="Gilroy R."/>
        </authorList>
    </citation>
    <scope>NUCLEOTIDE SEQUENCE</scope>
    <source>
        <strain evidence="7">ChiHjej9B8-7071</strain>
    </source>
</reference>
<evidence type="ECO:0000313" key="7">
    <source>
        <dbReference type="EMBL" id="HIR08908.1"/>
    </source>
</evidence>
<dbReference type="InterPro" id="IPR058924">
    <property type="entry name" value="AGPR_dimerisation_dom"/>
</dbReference>
<evidence type="ECO:0000256" key="4">
    <source>
        <dbReference type="ARBA" id="ARBA00022857"/>
    </source>
</evidence>
<evidence type="ECO:0000256" key="5">
    <source>
        <dbReference type="ARBA" id="ARBA00023002"/>
    </source>
</evidence>
<dbReference type="PANTHER" id="PTHR32338:SF10">
    <property type="entry name" value="N-ACETYL-GAMMA-GLUTAMYL-PHOSPHATE REDUCTASE, CHLOROPLASTIC-RELATED"/>
    <property type="match status" value="1"/>
</dbReference>
<comment type="caution">
    <text evidence="7">The sequence shown here is derived from an EMBL/GenBank/DDBJ whole genome shotgun (WGS) entry which is preliminary data.</text>
</comment>
<feature type="domain" description="Semialdehyde dehydrogenase NAD-binding" evidence="6">
    <location>
        <begin position="3"/>
        <end position="104"/>
    </location>
</feature>
<dbReference type="InterPro" id="IPR050085">
    <property type="entry name" value="AGPR"/>
</dbReference>
<keyword evidence="5 7" id="KW-0560">Oxidoreductase</keyword>
<dbReference type="Proteomes" id="UP000824258">
    <property type="component" value="Unassembled WGS sequence"/>
</dbReference>
<dbReference type="EC" id="1.2.1.38" evidence="7"/>
<dbReference type="EMBL" id="DVGD01000019">
    <property type="protein sequence ID" value="HIR08908.1"/>
    <property type="molecule type" value="Genomic_DNA"/>
</dbReference>
<dbReference type="AlphaFoldDB" id="A0A9D1A6N0"/>
<dbReference type="InterPro" id="IPR000534">
    <property type="entry name" value="Semialdehyde_DH_NAD-bd"/>
</dbReference>
<evidence type="ECO:0000313" key="8">
    <source>
        <dbReference type="Proteomes" id="UP000824258"/>
    </source>
</evidence>
<keyword evidence="3" id="KW-0028">Amino-acid biosynthesis</keyword>
<dbReference type="Pfam" id="PF22698">
    <property type="entry name" value="Semialdhyde_dhC_1"/>
    <property type="match status" value="1"/>
</dbReference>
<evidence type="ECO:0000259" key="6">
    <source>
        <dbReference type="SMART" id="SM00859"/>
    </source>
</evidence>
<evidence type="ECO:0000256" key="3">
    <source>
        <dbReference type="ARBA" id="ARBA00022605"/>
    </source>
</evidence>
<dbReference type="NCBIfam" id="TIGR01851">
    <property type="entry name" value="argC_other"/>
    <property type="match status" value="1"/>
</dbReference>
<proteinExistence type="predicted"/>
<name>A0A9D1A6N0_9FIRM</name>
<keyword evidence="2" id="KW-0055">Arginine biosynthesis</keyword>
<dbReference type="GO" id="GO:0006526">
    <property type="term" value="P:L-arginine biosynthetic process"/>
    <property type="evidence" value="ECO:0007669"/>
    <property type="project" value="UniProtKB-KW"/>
</dbReference>
<dbReference type="GO" id="GO:0005737">
    <property type="term" value="C:cytoplasm"/>
    <property type="evidence" value="ECO:0007669"/>
    <property type="project" value="InterPro"/>
</dbReference>
<evidence type="ECO:0000256" key="2">
    <source>
        <dbReference type="ARBA" id="ARBA00022571"/>
    </source>
</evidence>
<keyword evidence="4" id="KW-0521">NADP</keyword>
<reference evidence="7" key="2">
    <citation type="journal article" date="2021" name="PeerJ">
        <title>Extensive microbial diversity within the chicken gut microbiome revealed by metagenomics and culture.</title>
        <authorList>
            <person name="Gilroy R."/>
            <person name="Ravi A."/>
            <person name="Getino M."/>
            <person name="Pursley I."/>
            <person name="Horton D.L."/>
            <person name="Alikhan N.F."/>
            <person name="Baker D."/>
            <person name="Gharbi K."/>
            <person name="Hall N."/>
            <person name="Watson M."/>
            <person name="Adriaenssens E.M."/>
            <person name="Foster-Nyarko E."/>
            <person name="Jarju S."/>
            <person name="Secka A."/>
            <person name="Antonio M."/>
            <person name="Oren A."/>
            <person name="Chaudhuri R.R."/>
            <person name="La Ragione R."/>
            <person name="Hildebrand F."/>
            <person name="Pallen M.J."/>
        </authorList>
    </citation>
    <scope>NUCLEOTIDE SEQUENCE</scope>
    <source>
        <strain evidence="7">ChiHjej9B8-7071</strain>
    </source>
</reference>
<dbReference type="CDD" id="cd23935">
    <property type="entry name" value="AGPR_2_C"/>
    <property type="match status" value="1"/>
</dbReference>
<dbReference type="GO" id="GO:0051287">
    <property type="term" value="F:NAD binding"/>
    <property type="evidence" value="ECO:0007669"/>
    <property type="project" value="InterPro"/>
</dbReference>
<dbReference type="SUPFAM" id="SSF55347">
    <property type="entry name" value="Glyceraldehyde-3-phosphate dehydrogenase-like, C-terminal domain"/>
    <property type="match status" value="1"/>
</dbReference>